<dbReference type="InterPro" id="IPR047857">
    <property type="entry name" value="Snurportin1_C"/>
</dbReference>
<evidence type="ECO:0000256" key="2">
    <source>
        <dbReference type="ARBA" id="ARBA00004123"/>
    </source>
</evidence>
<dbReference type="Proteomes" id="UP001293254">
    <property type="component" value="Unassembled WGS sequence"/>
</dbReference>
<dbReference type="Pfam" id="PF21974">
    <property type="entry name" value="SPN1_m3Gcap_bd"/>
    <property type="match status" value="1"/>
</dbReference>
<comment type="subcellular location">
    <subcellularLocation>
        <location evidence="3">Cytoplasm</location>
    </subcellularLocation>
    <subcellularLocation>
        <location evidence="2">Nucleus</location>
    </subcellularLocation>
</comment>
<reference evidence="12" key="1">
    <citation type="submission" date="2020-06" db="EMBL/GenBank/DDBJ databases">
        <authorList>
            <person name="Li T."/>
            <person name="Hu X."/>
            <person name="Zhang T."/>
            <person name="Song X."/>
            <person name="Zhang H."/>
            <person name="Dai N."/>
            <person name="Sheng W."/>
            <person name="Hou X."/>
            <person name="Wei L."/>
        </authorList>
    </citation>
    <scope>NUCLEOTIDE SEQUENCE</scope>
    <source>
        <strain evidence="12">3651</strain>
        <tissue evidence="12">Leaf</tissue>
    </source>
</reference>
<comment type="caution">
    <text evidence="12">The sequence shown here is derived from an EMBL/GenBank/DDBJ whole genome shotgun (WGS) entry which is preliminary data.</text>
</comment>
<feature type="region of interest" description="Disordered" evidence="10">
    <location>
        <begin position="1"/>
        <end position="38"/>
    </location>
</feature>
<dbReference type="GO" id="GO:0003723">
    <property type="term" value="F:RNA binding"/>
    <property type="evidence" value="ECO:0007669"/>
    <property type="project" value="UniProtKB-KW"/>
</dbReference>
<accession>A0AAE1Y3Z6</accession>
<proteinExistence type="inferred from homology"/>
<dbReference type="GO" id="GO:0005737">
    <property type="term" value="C:cytoplasm"/>
    <property type="evidence" value="ECO:0007669"/>
    <property type="project" value="UniProtKB-SubCell"/>
</dbReference>
<keyword evidence="7" id="KW-0963">Cytoplasm</keyword>
<dbReference type="SUPFAM" id="SSF56091">
    <property type="entry name" value="DNA ligase/mRNA capping enzyme, catalytic domain"/>
    <property type="match status" value="1"/>
</dbReference>
<reference evidence="12" key="2">
    <citation type="journal article" date="2024" name="Plant">
        <title>Genomic evolution and insights into agronomic trait innovations of Sesamum species.</title>
        <authorList>
            <person name="Miao H."/>
            <person name="Wang L."/>
            <person name="Qu L."/>
            <person name="Liu H."/>
            <person name="Sun Y."/>
            <person name="Le M."/>
            <person name="Wang Q."/>
            <person name="Wei S."/>
            <person name="Zheng Y."/>
            <person name="Lin W."/>
            <person name="Duan Y."/>
            <person name="Cao H."/>
            <person name="Xiong S."/>
            <person name="Wang X."/>
            <person name="Wei L."/>
            <person name="Li C."/>
            <person name="Ma Q."/>
            <person name="Ju M."/>
            <person name="Zhao R."/>
            <person name="Li G."/>
            <person name="Mu C."/>
            <person name="Tian Q."/>
            <person name="Mei H."/>
            <person name="Zhang T."/>
            <person name="Gao T."/>
            <person name="Zhang H."/>
        </authorList>
    </citation>
    <scope>NUCLEOTIDE SEQUENCE</scope>
    <source>
        <strain evidence="12">3651</strain>
    </source>
</reference>
<evidence type="ECO:0000256" key="1">
    <source>
        <dbReference type="ARBA" id="ARBA00003975"/>
    </source>
</evidence>
<organism evidence="12 13">
    <name type="scientific">Sesamum alatum</name>
    <dbReference type="NCBI Taxonomy" id="300844"/>
    <lineage>
        <taxon>Eukaryota</taxon>
        <taxon>Viridiplantae</taxon>
        <taxon>Streptophyta</taxon>
        <taxon>Embryophyta</taxon>
        <taxon>Tracheophyta</taxon>
        <taxon>Spermatophyta</taxon>
        <taxon>Magnoliopsida</taxon>
        <taxon>eudicotyledons</taxon>
        <taxon>Gunneridae</taxon>
        <taxon>Pentapetalae</taxon>
        <taxon>asterids</taxon>
        <taxon>lamiids</taxon>
        <taxon>Lamiales</taxon>
        <taxon>Pedaliaceae</taxon>
        <taxon>Sesamum</taxon>
    </lineage>
</organism>
<evidence type="ECO:0000256" key="9">
    <source>
        <dbReference type="ARBA" id="ARBA00023242"/>
    </source>
</evidence>
<evidence type="ECO:0000256" key="4">
    <source>
        <dbReference type="ARBA" id="ARBA00007540"/>
    </source>
</evidence>
<evidence type="ECO:0000259" key="11">
    <source>
        <dbReference type="Pfam" id="PF21974"/>
    </source>
</evidence>
<comment type="function">
    <text evidence="1">Functions as an U snRNP-specific nuclear import adapter. Involved in the trimethylguanosine (m3G)-cap-dependent nuclear import of U snRNPs. Binds specifically to the terminal m3G-cap U snRNAs.</text>
</comment>
<keyword evidence="6" id="KW-0813">Transport</keyword>
<comment type="similarity">
    <text evidence="4">Belongs to the snurportin family.</text>
</comment>
<dbReference type="InterPro" id="IPR017336">
    <property type="entry name" value="Snurportin-1"/>
</dbReference>
<evidence type="ECO:0000256" key="5">
    <source>
        <dbReference type="ARBA" id="ARBA00016034"/>
    </source>
</evidence>
<evidence type="ECO:0000256" key="3">
    <source>
        <dbReference type="ARBA" id="ARBA00004496"/>
    </source>
</evidence>
<dbReference type="AlphaFoldDB" id="A0AAE1Y3Z6"/>
<evidence type="ECO:0000256" key="6">
    <source>
        <dbReference type="ARBA" id="ARBA00022448"/>
    </source>
</evidence>
<sequence>MPPPDLRRPFKRAAISDQQRRRELSLQRQAQNRRDAQHQARCLAHTILSLQNDSAEPEPEFEIVSQSEEQAQDFDIRQAARLKGPEARRWFAKQLMLPEWMIDVPDRLNTDWYVSARPAGKRCFVVSSNGTTVSRLRNGSMLHRFPSALPNGSRTNNSSRSGQSYCILDCIFHEPDQTYYVIDMVCWAGMSLYECTAEFRFFWLNSKLVETGACNDPSPYHRYRFRPILIYDCDQEGLKAAYAGSVPYVKDGLLFYNKHAHYQSGNTPLVLVWKDENCSQYVLDTDNTGQVPDQQQLVLELLDDGRLATSDDPPVIFGCLDRDFIQKTGLEAGNLLRFAINEGGLYFADGKLERADLHYLGKSNRSRAFADSYSKVMFQYTARHSPLRIEHLFASISSSNEEENTISDTDMSFLASEASPLDFRVLSFSLFCVPTPAGHGSNISLASSRERSMVLDALRVGGGRPPALLDPPIDNGSTATPFTKRLVFRSPGSVQSETNHSPLPRRGFDFFDVFETTPPAPNCPAHPDHPHAITPHQDVHTTSQPHSLRAQESCSPIPPFPADPKIPPFEPFPILEPDLSLEPTVVSETQLPLPIKWSLDTPGHIPPLARTSSVGRPHKRLPSIPQPSSSPPTLSRNHRLLDEDSSAEMGSSIDKPSARGKSKLWRFEAAWLQSPQCAQIIDRGWRASRGAGPSFGISTQLEQCRQKLRLWS</sequence>
<dbReference type="EMBL" id="JACGWO010000007">
    <property type="protein sequence ID" value="KAK4423210.1"/>
    <property type="molecule type" value="Genomic_DNA"/>
</dbReference>
<protein>
    <recommendedName>
        <fullName evidence="5">Snurportin-1</fullName>
    </recommendedName>
</protein>
<evidence type="ECO:0000256" key="7">
    <source>
        <dbReference type="ARBA" id="ARBA00022490"/>
    </source>
</evidence>
<dbReference type="GO" id="GO:0005634">
    <property type="term" value="C:nucleus"/>
    <property type="evidence" value="ECO:0007669"/>
    <property type="project" value="UniProtKB-SubCell"/>
</dbReference>
<dbReference type="CDD" id="cd09232">
    <property type="entry name" value="Snurportin-1_C"/>
    <property type="match status" value="1"/>
</dbReference>
<feature type="region of interest" description="Disordered" evidence="10">
    <location>
        <begin position="602"/>
        <end position="638"/>
    </location>
</feature>
<dbReference type="PANTHER" id="PTHR13403:SF6">
    <property type="entry name" value="SNURPORTIN-1"/>
    <property type="match status" value="1"/>
</dbReference>
<evidence type="ECO:0000256" key="8">
    <source>
        <dbReference type="ARBA" id="ARBA00022884"/>
    </source>
</evidence>
<dbReference type="Gene3D" id="3.30.470.30">
    <property type="entry name" value="DNA ligase/mRNA capping enzyme"/>
    <property type="match status" value="1"/>
</dbReference>
<keyword evidence="9" id="KW-0539">Nucleus</keyword>
<evidence type="ECO:0000313" key="12">
    <source>
        <dbReference type="EMBL" id="KAK4423210.1"/>
    </source>
</evidence>
<dbReference type="PANTHER" id="PTHR13403">
    <property type="entry name" value="SNURPORTIN1 RNUT1 PROTEIN RNA, U TRANSPORTER 1"/>
    <property type="match status" value="1"/>
</dbReference>
<keyword evidence="13" id="KW-1185">Reference proteome</keyword>
<evidence type="ECO:0000256" key="10">
    <source>
        <dbReference type="SAM" id="MobiDB-lite"/>
    </source>
</evidence>
<feature type="domain" description="Snurportin-1 m3G cap-binding" evidence="11">
    <location>
        <begin position="94"/>
        <end position="271"/>
    </location>
</feature>
<dbReference type="GO" id="GO:0061015">
    <property type="term" value="P:snRNA import into nucleus"/>
    <property type="evidence" value="ECO:0007669"/>
    <property type="project" value="InterPro"/>
</dbReference>
<name>A0AAE1Y3Z6_9LAMI</name>
<keyword evidence="8" id="KW-0694">RNA-binding</keyword>
<gene>
    <name evidence="12" type="ORF">Salat_1903800</name>
</gene>
<evidence type="ECO:0000313" key="13">
    <source>
        <dbReference type="Proteomes" id="UP001293254"/>
    </source>
</evidence>